<protein>
    <submittedName>
        <fullName evidence="2">Uncharacterized protein</fullName>
    </submittedName>
</protein>
<evidence type="ECO:0000313" key="2">
    <source>
        <dbReference type="EMBL" id="CAL4093275.1"/>
    </source>
</evidence>
<proteinExistence type="predicted"/>
<dbReference type="AlphaFoldDB" id="A0AAV2QPX9"/>
<dbReference type="EMBL" id="CAXKWB010009009">
    <property type="protein sequence ID" value="CAL4093275.1"/>
    <property type="molecule type" value="Genomic_DNA"/>
</dbReference>
<keyword evidence="3" id="KW-1185">Reference proteome</keyword>
<dbReference type="Proteomes" id="UP001497623">
    <property type="component" value="Unassembled WGS sequence"/>
</dbReference>
<feature type="non-terminal residue" evidence="2">
    <location>
        <position position="1"/>
    </location>
</feature>
<accession>A0AAV2QPX9</accession>
<name>A0AAV2QPX9_MEGNR</name>
<evidence type="ECO:0000256" key="1">
    <source>
        <dbReference type="SAM" id="Phobius"/>
    </source>
</evidence>
<keyword evidence="1" id="KW-0472">Membrane</keyword>
<keyword evidence="1" id="KW-1133">Transmembrane helix</keyword>
<gene>
    <name evidence="2" type="ORF">MNOR_LOCUS14776</name>
</gene>
<organism evidence="2 3">
    <name type="scientific">Meganyctiphanes norvegica</name>
    <name type="common">Northern krill</name>
    <name type="synonym">Thysanopoda norvegica</name>
    <dbReference type="NCBI Taxonomy" id="48144"/>
    <lineage>
        <taxon>Eukaryota</taxon>
        <taxon>Metazoa</taxon>
        <taxon>Ecdysozoa</taxon>
        <taxon>Arthropoda</taxon>
        <taxon>Crustacea</taxon>
        <taxon>Multicrustacea</taxon>
        <taxon>Malacostraca</taxon>
        <taxon>Eumalacostraca</taxon>
        <taxon>Eucarida</taxon>
        <taxon>Euphausiacea</taxon>
        <taxon>Euphausiidae</taxon>
        <taxon>Meganyctiphanes</taxon>
    </lineage>
</organism>
<comment type="caution">
    <text evidence="2">The sequence shown here is derived from an EMBL/GenBank/DDBJ whole genome shotgun (WGS) entry which is preliminary data.</text>
</comment>
<sequence>YCCVLQGMAEKVPYPGWAMGVSVVLLCGGFLPIPIVYFMRRLQFVRYDTDIHQASIKRVETTISTTGMIKSEELPRPDSGVWTIYKSSLSFLEGIVYETKE</sequence>
<feature type="transmembrane region" description="Helical" evidence="1">
    <location>
        <begin position="17"/>
        <end position="38"/>
    </location>
</feature>
<keyword evidence="1" id="KW-0812">Transmembrane</keyword>
<evidence type="ECO:0000313" key="3">
    <source>
        <dbReference type="Proteomes" id="UP001497623"/>
    </source>
</evidence>
<reference evidence="2 3" key="1">
    <citation type="submission" date="2024-05" db="EMBL/GenBank/DDBJ databases">
        <authorList>
            <person name="Wallberg A."/>
        </authorList>
    </citation>
    <scope>NUCLEOTIDE SEQUENCE [LARGE SCALE GENOMIC DNA]</scope>
</reference>